<dbReference type="AlphaFoldDB" id="A0A853DHH0"/>
<dbReference type="InterPro" id="IPR000926">
    <property type="entry name" value="RibA"/>
</dbReference>
<comment type="pathway">
    <text evidence="6">Cofactor biosynthesis; riboflavin biosynthesis; 2-hydroxy-3-oxobutyl phosphate from D-ribulose 5-phosphate: step 1/1.</text>
</comment>
<feature type="domain" description="GTP cyclohydrolase II" evidence="22">
    <location>
        <begin position="209"/>
        <end position="370"/>
    </location>
</feature>
<keyword evidence="13" id="KW-0460">Magnesium</keyword>
<evidence type="ECO:0000313" key="24">
    <source>
        <dbReference type="Proteomes" id="UP000571817"/>
    </source>
</evidence>
<dbReference type="GO" id="GO:0008270">
    <property type="term" value="F:zinc ion binding"/>
    <property type="evidence" value="ECO:0007669"/>
    <property type="project" value="UniProtKB-UniRule"/>
</dbReference>
<dbReference type="PANTHER" id="PTHR21327">
    <property type="entry name" value="GTP CYCLOHYDROLASE II-RELATED"/>
    <property type="match status" value="1"/>
</dbReference>
<comment type="caution">
    <text evidence="23">The sequence shown here is derived from an EMBL/GenBank/DDBJ whole genome shotgun (WGS) entry which is preliminary data.</text>
</comment>
<evidence type="ECO:0000256" key="4">
    <source>
        <dbReference type="ARBA" id="ARBA00002284"/>
    </source>
</evidence>
<sequence>MRLATIDAALAELALGRPVLVADDADRENEVDLVMSAAVAEESWMGWAVRHGSGVVCAPLPGEVADLLALPPMVRDNQDPKGTAYTVSVDAARGVSTGISAADRTATVRALADPAATASDLTRPGHVFPLRARPGGVLERPGHTEAAVDLCRLAGLPPVGVIVELVHDDGSMMRLDAALDLAERESLLTITIADLVAWRRRQDRVRAVARTTLPTPHGTFAVTAYVDRLTGAEHLALTSPAGPGDGLVRVHSECLTGDVFGSRRCDCGPQLEAAMERIGRDGGTVVYLRGHEGRGVGLADKLRAYELQDGGYDTVDAQTRLGLPVDAREYDAASAILHDLGSTGVRLLTNNPRKAEALQELGVDVIEMVPLHVGQTTENERYLRTKRERLGHTPPLESVSPVHPTDLTTGHGVSA</sequence>
<keyword evidence="12 20" id="KW-0862">Zinc</keyword>
<dbReference type="HAMAP" id="MF_00179">
    <property type="entry name" value="RibA"/>
    <property type="match status" value="1"/>
</dbReference>
<evidence type="ECO:0000256" key="18">
    <source>
        <dbReference type="ARBA" id="ARBA00043932"/>
    </source>
</evidence>
<evidence type="ECO:0000256" key="5">
    <source>
        <dbReference type="ARBA" id="ARBA00004853"/>
    </source>
</evidence>
<evidence type="ECO:0000256" key="20">
    <source>
        <dbReference type="HAMAP-Rule" id="MF_00179"/>
    </source>
</evidence>
<dbReference type="FunFam" id="3.90.870.10:FF:000001">
    <property type="entry name" value="Riboflavin biosynthesis protein RibBA"/>
    <property type="match status" value="1"/>
</dbReference>
<feature type="active site" description="Proton acceptor" evidence="20">
    <location>
        <position position="326"/>
    </location>
</feature>
<feature type="binding site" evidence="20">
    <location>
        <position position="265"/>
    </location>
    <ligand>
        <name>Zn(2+)</name>
        <dbReference type="ChEBI" id="CHEBI:29105"/>
        <note>catalytic</note>
    </ligand>
</feature>
<evidence type="ECO:0000256" key="2">
    <source>
        <dbReference type="ARBA" id="ARBA00001936"/>
    </source>
</evidence>
<comment type="cofactor">
    <cofactor evidence="20">
        <name>Zn(2+)</name>
        <dbReference type="ChEBI" id="CHEBI:29105"/>
    </cofactor>
    <text evidence="20">Binds 1 zinc ion per subunit.</text>
</comment>
<keyword evidence="9 20" id="KW-0479">Metal-binding</keyword>
<dbReference type="Gene3D" id="3.40.50.10990">
    <property type="entry name" value="GTP cyclohydrolase II"/>
    <property type="match status" value="1"/>
</dbReference>
<evidence type="ECO:0000256" key="19">
    <source>
        <dbReference type="ARBA" id="ARBA00049295"/>
    </source>
</evidence>
<feature type="region of interest" description="Disordered" evidence="21">
    <location>
        <begin position="391"/>
        <end position="415"/>
    </location>
</feature>
<comment type="function">
    <text evidence="4">Catalyzes the conversion of D-ribulose 5-phosphate to formate and 3,4-dihydroxy-2-butanone 4-phosphate.</text>
</comment>
<keyword evidence="16 23" id="KW-0456">Lyase</keyword>
<evidence type="ECO:0000256" key="16">
    <source>
        <dbReference type="ARBA" id="ARBA00023239"/>
    </source>
</evidence>
<feature type="binding site" evidence="20">
    <location>
        <position position="254"/>
    </location>
    <ligand>
        <name>Zn(2+)</name>
        <dbReference type="ChEBI" id="CHEBI:29105"/>
        <note>catalytic</note>
    </ligand>
</feature>
<dbReference type="GO" id="GO:0003935">
    <property type="term" value="F:GTP cyclohydrolase II activity"/>
    <property type="evidence" value="ECO:0007669"/>
    <property type="project" value="UniProtKB-UniRule"/>
</dbReference>
<keyword evidence="14 20" id="KW-0342">GTP-binding</keyword>
<dbReference type="UniPathway" id="UPA00275">
    <property type="reaction ID" value="UER00399"/>
</dbReference>
<feature type="binding site" evidence="20">
    <location>
        <position position="349"/>
    </location>
    <ligand>
        <name>GTP</name>
        <dbReference type="ChEBI" id="CHEBI:37565"/>
    </ligand>
</feature>
<feature type="binding site" evidence="20">
    <location>
        <begin position="292"/>
        <end position="294"/>
    </location>
    <ligand>
        <name>GTP</name>
        <dbReference type="ChEBI" id="CHEBI:37565"/>
    </ligand>
</feature>
<dbReference type="GO" id="GO:0005829">
    <property type="term" value="C:cytosol"/>
    <property type="evidence" value="ECO:0007669"/>
    <property type="project" value="TreeGrafter"/>
</dbReference>
<comment type="similarity">
    <text evidence="7">In the N-terminal section; belongs to the DHBP synthase family.</text>
</comment>
<keyword evidence="17" id="KW-0511">Multifunctional enzyme</keyword>
<evidence type="ECO:0000256" key="10">
    <source>
        <dbReference type="ARBA" id="ARBA00022741"/>
    </source>
</evidence>
<feature type="binding site" evidence="20">
    <location>
        <position position="270"/>
    </location>
    <ligand>
        <name>GTP</name>
        <dbReference type="ChEBI" id="CHEBI:37565"/>
    </ligand>
</feature>
<dbReference type="SUPFAM" id="SSF55821">
    <property type="entry name" value="YrdC/RibB"/>
    <property type="match status" value="1"/>
</dbReference>
<dbReference type="PANTHER" id="PTHR21327:SF18">
    <property type="entry name" value="3,4-DIHYDROXY-2-BUTANONE 4-PHOSPHATE SYNTHASE"/>
    <property type="match status" value="1"/>
</dbReference>
<dbReference type="InterPro" id="IPR000422">
    <property type="entry name" value="DHBP_synthase_RibB"/>
</dbReference>
<dbReference type="Gene3D" id="3.90.870.10">
    <property type="entry name" value="DHBP synthase"/>
    <property type="match status" value="1"/>
</dbReference>
<evidence type="ECO:0000256" key="6">
    <source>
        <dbReference type="ARBA" id="ARBA00004904"/>
    </source>
</evidence>
<accession>A0A853DHH0</accession>
<protein>
    <recommendedName>
        <fullName evidence="20">GTP cyclohydrolase-2</fullName>
        <ecNumber evidence="20">3.5.4.25</ecNumber>
    </recommendedName>
    <alternativeName>
        <fullName evidence="20">GTP cyclohydrolase II</fullName>
    </alternativeName>
</protein>
<feature type="binding site" evidence="20">
    <location>
        <position position="267"/>
    </location>
    <ligand>
        <name>Zn(2+)</name>
        <dbReference type="ChEBI" id="CHEBI:29105"/>
        <note>catalytic</note>
    </ligand>
</feature>
<reference evidence="23 24" key="1">
    <citation type="submission" date="2020-07" db="EMBL/GenBank/DDBJ databases">
        <title>Sequencing the genomes of 1000 actinobacteria strains.</title>
        <authorList>
            <person name="Klenk H.-P."/>
        </authorList>
    </citation>
    <scope>NUCLEOTIDE SEQUENCE [LARGE SCALE GENOMIC DNA]</scope>
    <source>
        <strain evidence="23 24">DSM 29531</strain>
    </source>
</reference>
<evidence type="ECO:0000313" key="23">
    <source>
        <dbReference type="EMBL" id="NYJ74484.1"/>
    </source>
</evidence>
<dbReference type="RefSeq" id="WP_179480398.1">
    <property type="nucleotide sequence ID" value="NZ_JACCFW010000001.1"/>
</dbReference>
<keyword evidence="8 20" id="KW-0686">Riboflavin biosynthesis</keyword>
<comment type="cofactor">
    <cofactor evidence="2">
        <name>Mn(2+)</name>
        <dbReference type="ChEBI" id="CHEBI:29035"/>
    </cofactor>
</comment>
<evidence type="ECO:0000256" key="15">
    <source>
        <dbReference type="ARBA" id="ARBA00023211"/>
    </source>
</evidence>
<dbReference type="GO" id="GO:0005525">
    <property type="term" value="F:GTP binding"/>
    <property type="evidence" value="ECO:0007669"/>
    <property type="project" value="UniProtKB-KW"/>
</dbReference>
<evidence type="ECO:0000256" key="7">
    <source>
        <dbReference type="ARBA" id="ARBA00005520"/>
    </source>
</evidence>
<evidence type="ECO:0000256" key="17">
    <source>
        <dbReference type="ARBA" id="ARBA00023268"/>
    </source>
</evidence>
<dbReference type="GO" id="GO:0008686">
    <property type="term" value="F:3,4-dihydroxy-2-butanone-4-phosphate synthase activity"/>
    <property type="evidence" value="ECO:0007669"/>
    <property type="project" value="UniProtKB-EC"/>
</dbReference>
<evidence type="ECO:0000256" key="9">
    <source>
        <dbReference type="ARBA" id="ARBA00022723"/>
    </source>
</evidence>
<dbReference type="InterPro" id="IPR036144">
    <property type="entry name" value="RibA-like_sf"/>
</dbReference>
<evidence type="ECO:0000256" key="12">
    <source>
        <dbReference type="ARBA" id="ARBA00022833"/>
    </source>
</evidence>
<evidence type="ECO:0000256" key="13">
    <source>
        <dbReference type="ARBA" id="ARBA00022842"/>
    </source>
</evidence>
<comment type="catalytic activity">
    <reaction evidence="19 20">
        <text>GTP + 4 H2O = 2,5-diamino-6-hydroxy-4-(5-phosphoribosylamino)-pyrimidine + formate + 2 phosphate + 3 H(+)</text>
        <dbReference type="Rhea" id="RHEA:23704"/>
        <dbReference type="ChEBI" id="CHEBI:15377"/>
        <dbReference type="ChEBI" id="CHEBI:15378"/>
        <dbReference type="ChEBI" id="CHEBI:15740"/>
        <dbReference type="ChEBI" id="CHEBI:37565"/>
        <dbReference type="ChEBI" id="CHEBI:43474"/>
        <dbReference type="ChEBI" id="CHEBI:58614"/>
        <dbReference type="EC" id="3.5.4.25"/>
    </reaction>
</comment>
<keyword evidence="11 20" id="KW-0378">Hydrolase</keyword>
<dbReference type="NCBIfam" id="TIGR00506">
    <property type="entry name" value="ribB"/>
    <property type="match status" value="1"/>
</dbReference>
<dbReference type="NCBIfam" id="TIGR00505">
    <property type="entry name" value="ribA"/>
    <property type="match status" value="1"/>
</dbReference>
<comment type="pathway">
    <text evidence="5 20">Cofactor biosynthesis; riboflavin biosynthesis; 5-amino-6-(D-ribitylamino)uracil from GTP: step 1/4.</text>
</comment>
<keyword evidence="10 20" id="KW-0547">Nucleotide-binding</keyword>
<evidence type="ECO:0000256" key="11">
    <source>
        <dbReference type="ARBA" id="ARBA00022801"/>
    </source>
</evidence>
<keyword evidence="24" id="KW-1185">Reference proteome</keyword>
<dbReference type="PIRSF" id="PIRSF001259">
    <property type="entry name" value="RibA"/>
    <property type="match status" value="1"/>
</dbReference>
<feature type="active site" description="Nucleophile" evidence="20">
    <location>
        <position position="328"/>
    </location>
</feature>
<dbReference type="SUPFAM" id="SSF142695">
    <property type="entry name" value="RibA-like"/>
    <property type="match status" value="1"/>
</dbReference>
<feature type="binding site" evidence="20">
    <location>
        <begin position="249"/>
        <end position="253"/>
    </location>
    <ligand>
        <name>GTP</name>
        <dbReference type="ChEBI" id="CHEBI:37565"/>
    </ligand>
</feature>
<comment type="function">
    <text evidence="18 20">Catalyzes the conversion of GTP to 2,5-diamino-6-ribosylamino-4(3H)-pyrimidinone 5'-phosphate (DARP), formate and pyrophosphate.</text>
</comment>
<feature type="binding site" evidence="20">
    <location>
        <position position="314"/>
    </location>
    <ligand>
        <name>GTP</name>
        <dbReference type="ChEBI" id="CHEBI:37565"/>
    </ligand>
</feature>
<evidence type="ECO:0000256" key="14">
    <source>
        <dbReference type="ARBA" id="ARBA00023134"/>
    </source>
</evidence>
<dbReference type="Proteomes" id="UP000571817">
    <property type="component" value="Unassembled WGS sequence"/>
</dbReference>
<dbReference type="NCBIfam" id="NF001591">
    <property type="entry name" value="PRK00393.1"/>
    <property type="match status" value="1"/>
</dbReference>
<dbReference type="Pfam" id="PF00925">
    <property type="entry name" value="GTP_cyclohydro2"/>
    <property type="match status" value="1"/>
</dbReference>
<keyword evidence="15" id="KW-0464">Manganese</keyword>
<comment type="similarity">
    <text evidence="20">Belongs to the GTP cyclohydrolase II family.</text>
</comment>
<evidence type="ECO:0000256" key="21">
    <source>
        <dbReference type="SAM" id="MobiDB-lite"/>
    </source>
</evidence>
<gene>
    <name evidence="20" type="primary">ribA</name>
    <name evidence="23" type="ORF">HNR15_001447</name>
</gene>
<comment type="cofactor">
    <cofactor evidence="3">
        <name>Mg(2+)</name>
        <dbReference type="ChEBI" id="CHEBI:18420"/>
    </cofactor>
</comment>
<comment type="catalytic activity">
    <reaction evidence="1">
        <text>D-ribulose 5-phosphate = (2S)-2-hydroxy-3-oxobutyl phosphate + formate + H(+)</text>
        <dbReference type="Rhea" id="RHEA:18457"/>
        <dbReference type="ChEBI" id="CHEBI:15378"/>
        <dbReference type="ChEBI" id="CHEBI:15740"/>
        <dbReference type="ChEBI" id="CHEBI:58121"/>
        <dbReference type="ChEBI" id="CHEBI:58830"/>
        <dbReference type="EC" id="4.1.99.12"/>
    </reaction>
</comment>
<feature type="binding site" evidence="20">
    <location>
        <position position="354"/>
    </location>
    <ligand>
        <name>GTP</name>
        <dbReference type="ChEBI" id="CHEBI:37565"/>
    </ligand>
</feature>
<evidence type="ECO:0000256" key="8">
    <source>
        <dbReference type="ARBA" id="ARBA00022619"/>
    </source>
</evidence>
<name>A0A853DHH0_9MICO</name>
<dbReference type="GO" id="GO:0009231">
    <property type="term" value="P:riboflavin biosynthetic process"/>
    <property type="evidence" value="ECO:0007669"/>
    <property type="project" value="UniProtKB-UniRule"/>
</dbReference>
<dbReference type="EC" id="3.5.4.25" evidence="20"/>
<dbReference type="EMBL" id="JACCFW010000001">
    <property type="protein sequence ID" value="NYJ74484.1"/>
    <property type="molecule type" value="Genomic_DNA"/>
</dbReference>
<proteinExistence type="inferred from homology"/>
<organism evidence="23 24">
    <name type="scientific">Allobranchiibius huperziae</name>
    <dbReference type="NCBI Taxonomy" id="1874116"/>
    <lineage>
        <taxon>Bacteria</taxon>
        <taxon>Bacillati</taxon>
        <taxon>Actinomycetota</taxon>
        <taxon>Actinomycetes</taxon>
        <taxon>Micrococcales</taxon>
        <taxon>Dermacoccaceae</taxon>
        <taxon>Allobranchiibius</taxon>
    </lineage>
</organism>
<evidence type="ECO:0000259" key="22">
    <source>
        <dbReference type="Pfam" id="PF00925"/>
    </source>
</evidence>
<dbReference type="Pfam" id="PF00926">
    <property type="entry name" value="DHBP_synthase"/>
    <property type="match status" value="1"/>
</dbReference>
<dbReference type="InterPro" id="IPR017945">
    <property type="entry name" value="DHBP_synth_RibB-like_a/b_dom"/>
</dbReference>
<evidence type="ECO:0000256" key="3">
    <source>
        <dbReference type="ARBA" id="ARBA00001946"/>
    </source>
</evidence>
<dbReference type="CDD" id="cd00641">
    <property type="entry name" value="GTP_cyclohydro2"/>
    <property type="match status" value="1"/>
</dbReference>
<dbReference type="InterPro" id="IPR032677">
    <property type="entry name" value="GTP_cyclohydro_II"/>
</dbReference>
<dbReference type="FunFam" id="3.40.50.10990:FF:000001">
    <property type="entry name" value="Riboflavin biosynthesis protein RibBA"/>
    <property type="match status" value="1"/>
</dbReference>
<evidence type="ECO:0000256" key="1">
    <source>
        <dbReference type="ARBA" id="ARBA00000141"/>
    </source>
</evidence>